<feature type="coiled-coil region" evidence="1">
    <location>
        <begin position="11"/>
        <end position="39"/>
    </location>
</feature>
<keyword evidence="1" id="KW-0175">Coiled coil</keyword>
<organism evidence="3 4">
    <name type="scientific">Cryomyces antarcticus</name>
    <dbReference type="NCBI Taxonomy" id="329879"/>
    <lineage>
        <taxon>Eukaryota</taxon>
        <taxon>Fungi</taxon>
        <taxon>Dikarya</taxon>
        <taxon>Ascomycota</taxon>
        <taxon>Pezizomycotina</taxon>
        <taxon>Dothideomycetes</taxon>
        <taxon>Dothideomycetes incertae sedis</taxon>
        <taxon>Cryomyces</taxon>
    </lineage>
</organism>
<dbReference type="PANTHER" id="PTHR15239">
    <property type="entry name" value="NUCLEAR EXPORT MEDIATOR FACTOR NEMF"/>
    <property type="match status" value="1"/>
</dbReference>
<dbReference type="InterPro" id="IPR051608">
    <property type="entry name" value="RQC_Subunit_NEMF"/>
</dbReference>
<feature type="non-terminal residue" evidence="3">
    <location>
        <position position="212"/>
    </location>
</feature>
<sequence length="212" mass="23917">TVDEFFSSIEGQKLESKLQEREENAKRKLEQARREHAKRIGGLQQVQELNIRKAQAIEANLERVEEATAAVNGLIAQGMDWVEIARLIEIEQSRHNPVAETIKLPLKLYENTATLLLAEYDSGDEEDAEGDETDSEPSDSEDDDEPKRKVKPPKLEEKRLTVDIDLALSGWSNARQYYDQKKTAAVKEGKTLQASSKALKSTEQKIAADLKR</sequence>
<dbReference type="EMBL" id="JAVRRA010010813">
    <property type="protein sequence ID" value="KAK5241128.1"/>
    <property type="molecule type" value="Genomic_DNA"/>
</dbReference>
<feature type="compositionally biased region" description="Basic and acidic residues" evidence="2">
    <location>
        <begin position="200"/>
        <end position="212"/>
    </location>
</feature>
<comment type="caution">
    <text evidence="3">The sequence shown here is derived from an EMBL/GenBank/DDBJ whole genome shotgun (WGS) entry which is preliminary data.</text>
</comment>
<dbReference type="Proteomes" id="UP001357485">
    <property type="component" value="Unassembled WGS sequence"/>
</dbReference>
<feature type="compositionally biased region" description="Acidic residues" evidence="2">
    <location>
        <begin position="123"/>
        <end position="144"/>
    </location>
</feature>
<keyword evidence="4" id="KW-1185">Reference proteome</keyword>
<name>A0ABR0LTH3_9PEZI</name>
<evidence type="ECO:0000313" key="3">
    <source>
        <dbReference type="EMBL" id="KAK5241128.1"/>
    </source>
</evidence>
<evidence type="ECO:0000256" key="1">
    <source>
        <dbReference type="SAM" id="Coils"/>
    </source>
</evidence>
<proteinExistence type="predicted"/>
<feature type="non-terminal residue" evidence="3">
    <location>
        <position position="1"/>
    </location>
</feature>
<evidence type="ECO:0000256" key="2">
    <source>
        <dbReference type="SAM" id="MobiDB-lite"/>
    </source>
</evidence>
<protein>
    <submittedName>
        <fullName evidence="3">Uncharacterized protein</fullName>
    </submittedName>
</protein>
<gene>
    <name evidence="3" type="ORF">LTR16_009733</name>
</gene>
<evidence type="ECO:0000313" key="4">
    <source>
        <dbReference type="Proteomes" id="UP001357485"/>
    </source>
</evidence>
<accession>A0ABR0LTH3</accession>
<feature type="region of interest" description="Disordered" evidence="2">
    <location>
        <begin position="188"/>
        <end position="212"/>
    </location>
</feature>
<dbReference type="PANTHER" id="PTHR15239:SF6">
    <property type="entry name" value="RIBOSOME QUALITY CONTROL COMPLEX SUBUNIT NEMF"/>
    <property type="match status" value="1"/>
</dbReference>
<reference evidence="3 4" key="1">
    <citation type="submission" date="2023-08" db="EMBL/GenBank/DDBJ databases">
        <title>Black Yeasts Isolated from many extreme environments.</title>
        <authorList>
            <person name="Coleine C."/>
            <person name="Stajich J.E."/>
            <person name="Selbmann L."/>
        </authorList>
    </citation>
    <scope>NUCLEOTIDE SEQUENCE [LARGE SCALE GENOMIC DNA]</scope>
    <source>
        <strain evidence="3 4">CCFEE 536</strain>
    </source>
</reference>
<feature type="region of interest" description="Disordered" evidence="2">
    <location>
        <begin position="123"/>
        <end position="156"/>
    </location>
</feature>